<accession>A0A0V0GRK1</accession>
<reference evidence="1" key="1">
    <citation type="submission" date="2015-12" db="EMBL/GenBank/DDBJ databases">
        <title>Gene expression during late stages of embryo sac development: a critical building block for successful pollen-pistil interactions.</title>
        <authorList>
            <person name="Liu Y."/>
            <person name="Joly V."/>
            <person name="Sabar M."/>
            <person name="Matton D.P."/>
        </authorList>
    </citation>
    <scope>NUCLEOTIDE SEQUENCE</scope>
</reference>
<proteinExistence type="predicted"/>
<organism evidence="1">
    <name type="scientific">Solanum chacoense</name>
    <name type="common">Chaco potato</name>
    <dbReference type="NCBI Taxonomy" id="4108"/>
    <lineage>
        <taxon>Eukaryota</taxon>
        <taxon>Viridiplantae</taxon>
        <taxon>Streptophyta</taxon>
        <taxon>Embryophyta</taxon>
        <taxon>Tracheophyta</taxon>
        <taxon>Spermatophyta</taxon>
        <taxon>Magnoliopsida</taxon>
        <taxon>eudicotyledons</taxon>
        <taxon>Gunneridae</taxon>
        <taxon>Pentapetalae</taxon>
        <taxon>asterids</taxon>
        <taxon>lamiids</taxon>
        <taxon>Solanales</taxon>
        <taxon>Solanaceae</taxon>
        <taxon>Solanoideae</taxon>
        <taxon>Solaneae</taxon>
        <taxon>Solanum</taxon>
    </lineage>
</organism>
<name>A0A0V0GRK1_SOLCH</name>
<protein>
    <submittedName>
        <fullName evidence="1">Putative ovule protein</fullName>
    </submittedName>
</protein>
<dbReference type="EMBL" id="GEDG01032924">
    <property type="protein sequence ID" value="JAP10547.1"/>
    <property type="molecule type" value="Transcribed_RNA"/>
</dbReference>
<evidence type="ECO:0000313" key="1">
    <source>
        <dbReference type="EMBL" id="JAP10547.1"/>
    </source>
</evidence>
<dbReference type="AlphaFoldDB" id="A0A0V0GRK1"/>
<sequence>MLGRELSQHEVVDTSRICALLRMNPPSFTGSSITENPENFIEEHKRVFDVMHIAESERVGLSAYQMKGIARIWLTNGKRIGLRMRQ</sequence>